<feature type="compositionally biased region" description="Basic and acidic residues" evidence="5">
    <location>
        <begin position="597"/>
        <end position="627"/>
    </location>
</feature>
<keyword evidence="1" id="KW-0677">Repeat</keyword>
<keyword evidence="2 3" id="KW-0040">ANK repeat</keyword>
<dbReference type="PROSITE" id="PS50088">
    <property type="entry name" value="ANK_REPEAT"/>
    <property type="match status" value="3"/>
</dbReference>
<evidence type="ECO:0008006" key="8">
    <source>
        <dbReference type="Google" id="ProtNLM"/>
    </source>
</evidence>
<evidence type="ECO:0000256" key="2">
    <source>
        <dbReference type="ARBA" id="ARBA00023043"/>
    </source>
</evidence>
<reference evidence="6" key="2">
    <citation type="submission" date="2023-06" db="EMBL/GenBank/DDBJ databases">
        <authorList>
            <consortium name="Lawrence Berkeley National Laboratory"/>
            <person name="Haridas S."/>
            <person name="Hensen N."/>
            <person name="Bonometti L."/>
            <person name="Westerberg I."/>
            <person name="Brannstrom I.O."/>
            <person name="Guillou S."/>
            <person name="Cros-Aarteil S."/>
            <person name="Calhoun S."/>
            <person name="Kuo A."/>
            <person name="Mondo S."/>
            <person name="Pangilinan J."/>
            <person name="Riley R."/>
            <person name="Labutti K."/>
            <person name="Andreopoulos B."/>
            <person name="Lipzen A."/>
            <person name="Chen C."/>
            <person name="Yanf M."/>
            <person name="Daum C."/>
            <person name="Ng V."/>
            <person name="Clum A."/>
            <person name="Steindorff A."/>
            <person name="Ohm R."/>
            <person name="Martin F."/>
            <person name="Silar P."/>
            <person name="Natvig D."/>
            <person name="Lalanne C."/>
            <person name="Gautier V."/>
            <person name="Ament-Velasquez S.L."/>
            <person name="Kruys A."/>
            <person name="Hutchinson M.I."/>
            <person name="Powell A.J."/>
            <person name="Barry K."/>
            <person name="Miller A.N."/>
            <person name="Grigoriev I.V."/>
            <person name="Debuchy R."/>
            <person name="Gladieux P."/>
            <person name="Thoren M.H."/>
            <person name="Johannesson H."/>
        </authorList>
    </citation>
    <scope>NUCLEOTIDE SEQUENCE</scope>
    <source>
        <strain evidence="6">CBS 168.71</strain>
    </source>
</reference>
<proteinExistence type="predicted"/>
<dbReference type="Proteomes" id="UP001278766">
    <property type="component" value="Unassembled WGS sequence"/>
</dbReference>
<reference evidence="6" key="1">
    <citation type="journal article" date="2023" name="Mol. Phylogenet. Evol.">
        <title>Genome-scale phylogeny and comparative genomics of the fungal order Sordariales.</title>
        <authorList>
            <person name="Hensen N."/>
            <person name="Bonometti L."/>
            <person name="Westerberg I."/>
            <person name="Brannstrom I.O."/>
            <person name="Guillou S."/>
            <person name="Cros-Aarteil S."/>
            <person name="Calhoun S."/>
            <person name="Haridas S."/>
            <person name="Kuo A."/>
            <person name="Mondo S."/>
            <person name="Pangilinan J."/>
            <person name="Riley R."/>
            <person name="LaButti K."/>
            <person name="Andreopoulos B."/>
            <person name="Lipzen A."/>
            <person name="Chen C."/>
            <person name="Yan M."/>
            <person name="Daum C."/>
            <person name="Ng V."/>
            <person name="Clum A."/>
            <person name="Steindorff A."/>
            <person name="Ohm R.A."/>
            <person name="Martin F."/>
            <person name="Silar P."/>
            <person name="Natvig D.O."/>
            <person name="Lalanne C."/>
            <person name="Gautier V."/>
            <person name="Ament-Velasquez S.L."/>
            <person name="Kruys A."/>
            <person name="Hutchinson M.I."/>
            <person name="Powell A.J."/>
            <person name="Barry K."/>
            <person name="Miller A.N."/>
            <person name="Grigoriev I.V."/>
            <person name="Debuchy R."/>
            <person name="Gladieux P."/>
            <person name="Hiltunen Thoren M."/>
            <person name="Johannesson H."/>
        </authorList>
    </citation>
    <scope>NUCLEOTIDE SEQUENCE</scope>
    <source>
        <strain evidence="6">CBS 168.71</strain>
    </source>
</reference>
<feature type="repeat" description="ANK" evidence="3">
    <location>
        <begin position="536"/>
        <end position="568"/>
    </location>
</feature>
<feature type="repeat" description="ANK" evidence="3">
    <location>
        <begin position="569"/>
        <end position="601"/>
    </location>
</feature>
<evidence type="ECO:0000256" key="1">
    <source>
        <dbReference type="ARBA" id="ARBA00022737"/>
    </source>
</evidence>
<dbReference type="PANTHER" id="PTHR24126:SF14">
    <property type="entry name" value="ANK_REP_REGION DOMAIN-CONTAINING PROTEIN"/>
    <property type="match status" value="1"/>
</dbReference>
<keyword evidence="7" id="KW-1185">Reference proteome</keyword>
<evidence type="ECO:0000313" key="6">
    <source>
        <dbReference type="EMBL" id="KAK3300978.1"/>
    </source>
</evidence>
<feature type="compositionally biased region" description="Acidic residues" evidence="5">
    <location>
        <begin position="628"/>
        <end position="646"/>
    </location>
</feature>
<dbReference type="Pfam" id="PF00023">
    <property type="entry name" value="Ank"/>
    <property type="match status" value="2"/>
</dbReference>
<dbReference type="SMART" id="SM00248">
    <property type="entry name" value="ANK"/>
    <property type="match status" value="11"/>
</dbReference>
<feature type="compositionally biased region" description="Low complexity" evidence="5">
    <location>
        <begin position="1714"/>
        <end position="1744"/>
    </location>
</feature>
<dbReference type="PANTHER" id="PTHR24126">
    <property type="entry name" value="ANKYRIN REPEAT, PH AND SEC7 DOMAIN CONTAINING PROTEIN SECG-RELATED"/>
    <property type="match status" value="1"/>
</dbReference>
<evidence type="ECO:0000313" key="7">
    <source>
        <dbReference type="Proteomes" id="UP001278766"/>
    </source>
</evidence>
<organism evidence="6 7">
    <name type="scientific">Chaetomium fimeti</name>
    <dbReference type="NCBI Taxonomy" id="1854472"/>
    <lineage>
        <taxon>Eukaryota</taxon>
        <taxon>Fungi</taxon>
        <taxon>Dikarya</taxon>
        <taxon>Ascomycota</taxon>
        <taxon>Pezizomycotina</taxon>
        <taxon>Sordariomycetes</taxon>
        <taxon>Sordariomycetidae</taxon>
        <taxon>Sordariales</taxon>
        <taxon>Chaetomiaceae</taxon>
        <taxon>Chaetomium</taxon>
    </lineage>
</organism>
<protein>
    <recommendedName>
        <fullName evidence="8">Ankyrin repeat protein</fullName>
    </recommendedName>
</protein>
<feature type="region of interest" description="Disordered" evidence="5">
    <location>
        <begin position="1152"/>
        <end position="1184"/>
    </location>
</feature>
<evidence type="ECO:0000256" key="3">
    <source>
        <dbReference type="PROSITE-ProRule" id="PRU00023"/>
    </source>
</evidence>
<name>A0AAE0LXA0_9PEZI</name>
<dbReference type="InterPro" id="IPR036770">
    <property type="entry name" value="Ankyrin_rpt-contain_sf"/>
</dbReference>
<dbReference type="InterPro" id="IPR002110">
    <property type="entry name" value="Ankyrin_rpt"/>
</dbReference>
<dbReference type="PROSITE" id="PS50297">
    <property type="entry name" value="ANK_REP_REGION"/>
    <property type="match status" value="3"/>
</dbReference>
<accession>A0AAE0LXA0</accession>
<feature type="compositionally biased region" description="Acidic residues" evidence="5">
    <location>
        <begin position="1163"/>
        <end position="1174"/>
    </location>
</feature>
<dbReference type="EMBL" id="JAUEPN010000001">
    <property type="protein sequence ID" value="KAK3300978.1"/>
    <property type="molecule type" value="Genomic_DNA"/>
</dbReference>
<evidence type="ECO:0000256" key="4">
    <source>
        <dbReference type="SAM" id="Coils"/>
    </source>
</evidence>
<feature type="region of interest" description="Disordered" evidence="5">
    <location>
        <begin position="595"/>
        <end position="648"/>
    </location>
</feature>
<dbReference type="GeneID" id="87836973"/>
<gene>
    <name evidence="6" type="ORF">B0H64DRAFT_28451</name>
</gene>
<evidence type="ECO:0000256" key="5">
    <source>
        <dbReference type="SAM" id="MobiDB-lite"/>
    </source>
</evidence>
<dbReference type="SUPFAM" id="SSF48403">
    <property type="entry name" value="Ankyrin repeat"/>
    <property type="match status" value="3"/>
</dbReference>
<keyword evidence="4" id="KW-0175">Coiled coil</keyword>
<feature type="coiled-coil region" evidence="4">
    <location>
        <begin position="971"/>
        <end position="1021"/>
    </location>
</feature>
<dbReference type="Gene3D" id="1.25.40.20">
    <property type="entry name" value="Ankyrin repeat-containing domain"/>
    <property type="match status" value="3"/>
</dbReference>
<dbReference type="RefSeq" id="XP_062664492.1">
    <property type="nucleotide sequence ID" value="XM_062800025.1"/>
</dbReference>
<feature type="repeat" description="ANK" evidence="3">
    <location>
        <begin position="1440"/>
        <end position="1472"/>
    </location>
</feature>
<dbReference type="Pfam" id="PF12796">
    <property type="entry name" value="Ank_2"/>
    <property type="match status" value="1"/>
</dbReference>
<dbReference type="PRINTS" id="PR01415">
    <property type="entry name" value="ANKYRIN"/>
</dbReference>
<dbReference type="Pfam" id="PF26128">
    <property type="entry name" value="Gad2"/>
    <property type="match status" value="1"/>
</dbReference>
<feature type="region of interest" description="Disordered" evidence="5">
    <location>
        <begin position="1714"/>
        <end position="1801"/>
    </location>
</feature>
<comment type="caution">
    <text evidence="6">The sequence shown here is derived from an EMBL/GenBank/DDBJ whole genome shotgun (WGS) entry which is preliminary data.</text>
</comment>
<sequence length="1836" mass="206030">MVSAAPPTLPVPLAGLVKHIGEHPDTSMVEMLEPFRNYEAHLRQAFAQDPDNELLKDPHVNVLPVFTEDTHNIKIRARNLEAESSEEKSKYIMPLSAGVRRLDNSPAVVQSFKEFQRNFNVFSESSVVELDWDNVVAAGSSVVNTLLPVPDEYNGSKRGLREFYHQKFSPASDVDLFLYGLTEEQAIEKIKAIEARVRDALLTETTVVRTKHAVTICSQYPTRHIQIVLRIYKSVSEILTGFDIDCSGAAYDGKQVYCTPRALQSYMTQVNHIDLSRRSPSYENRLSKYSHRGFEVYWPNFDRSRVDPTIFERSFKRTLGLAKLLVLERLPTPSARDAYQDKRREERGRPRLDRYYRRFRSLGGNIKEYHEDEVADWFNEEEVSNYHTFAIPYGEKFNAKRIEKLCYTRDLLLNAEWNQPDDREVYLHRHPAFFGRVEDVVKDCCGYCPVPKTAEEKEVAEEEDKVFVSGKVSFMKDDPGRQEIGSFNPLTDDDWTEMAYVGNTARLCQAIVDEDLDHVVDWLAQEGADPNTRDYTGRTPLHLAAMSSTPEVVRALVNAGARLVARVADGRTALHLAAARGNVDIVKILLDKSAANEAEHEEKQDQRRRDNNAMETDDAKAESKKADDADESDGELIDGDDSDDEAQSMATGSFVKVAKKEPEALDEIALQDAEEEPDFYDINVVAWDRPCSALHFAIVEGHVEVVRTLVQEYGADVLMPVKFGDQSKTTYDALLTLVLALALPVEKAKEMTKVLLSLGATSAQADKNGATAFHRYVTANAESLLDTLWEADPVGANTAIHHIAFPGPSDCESPLQAALKNGNLGLILKLLDRGAVTQIEFEAWLKSAKQSTAMEYQLHTFEDNQKRYKQMVQQPLILALQSSNPEVAIDLLERGADPNVVENSAQYSMLATWHSRFSGGSALDIANNQIKDLDEYKENTAARTTRPTMREGADTYLEKFEEGTYEHWVVSKEISRLKKSYDRDLKKYEKNKVLDDRASGFKEKKAAIAEAKKRMEKVRDALLAKGAKTFVEIYPEFKDLLDTSRYRGYSPVNQDSTGPFKYNFSFRNVIDATGARNVAYLKLFNAAFKGDLDTIKKLTLASWDDAKEEAPLKIAVYDQQYNNPFSLAYAHGHYDVAKAVLEIAQAQYSPEEKPKTRYTMQTADDEYSGDDSDDASMHSDDSGPKIQSRIIDGQFTIDNVGQLSMKVNSRTKPLQMVGWTSPLNKAISENDMPKLKFLLDLYEHWSAQKLDSDDEASGFFTFPDHAFTLAVELGRVELLGEIIKRTGAGLPLEHLVEGTGVELKVKPQYYQGLTVYGKKRDDWAQAGRPMLRRAGGTRTSPLLLGAFAARIETVEWFLSDTPLRHYLTFAKSKAARDDVRLKHLAQAPGGFDGAISKWLDDQSELVLHAAIYAPPTRRAIELVTYLVKAQPSLLDVKAANGATPLLLAYRLGRLDVAGILIEAGADQTTKDQARNNLLHVALYGVPDAKILKPMLDLLDRSTLIPMLKERNKLEQEGRTPLHQYCYATKHYVGKAANKVIRMIKMFIDISQEATNQAFKTLDGTGDTPLHTLLATDADPAIVRAVIDFDSSLLCCENAVGRTPAEVAHDRYLSIHVRAPVHNYYRRDESLSSLVTQHPPTFIKERECDEPKEHESTTTVAKNWRLCADIMARNGQPKRTLVSLNSANFVAKRLGEQNTTRDRYQFKLVNTDENAAAASSSSQDGDSQVGDAPSAEVNAPANATAKKTKPRKADVVSERYYQVTNSWARPRKQEEETNDDAGANSDSDESVKDKDEDEDDDLFPVCGKCGERHYRLWVAEVTTNLKNVQSSEDTEMS</sequence>